<keyword evidence="1" id="KW-1133">Transmembrane helix</keyword>
<evidence type="ECO:0000256" key="1">
    <source>
        <dbReference type="SAM" id="Phobius"/>
    </source>
</evidence>
<proteinExistence type="predicted"/>
<name>A0AAC9F7F2_9ALTE</name>
<feature type="transmembrane region" description="Helical" evidence="1">
    <location>
        <begin position="127"/>
        <end position="147"/>
    </location>
</feature>
<feature type="transmembrane region" description="Helical" evidence="1">
    <location>
        <begin position="91"/>
        <end position="115"/>
    </location>
</feature>
<dbReference type="Proteomes" id="UP000061468">
    <property type="component" value="Chromosome"/>
</dbReference>
<feature type="transmembrane region" description="Helical" evidence="1">
    <location>
        <begin position="58"/>
        <end position="79"/>
    </location>
</feature>
<dbReference type="EMBL" id="CP013928">
    <property type="protein sequence ID" value="AMJ79763.1"/>
    <property type="molecule type" value="Genomic_DNA"/>
</dbReference>
<sequence>MLIGNLTVDPDNYINISNKKYDINLSELELYWLLLSPDFWRKPFIEILTQSFNKGVLFNFYSGLSLLTFSTGLTIYNFYIRKISMEYAALLYILMGWLHIMLTKIILIVSIPAFLEGPVISVSCLSLFYFSLSSLLFAISKIILSVVKFGRFQQLQY</sequence>
<dbReference type="AlphaFoldDB" id="A0AAC9F7F2"/>
<gene>
    <name evidence="2" type="ORF">AV942_16425</name>
</gene>
<keyword evidence="1" id="KW-0812">Transmembrane</keyword>
<evidence type="ECO:0000313" key="3">
    <source>
        <dbReference type="Proteomes" id="UP000061468"/>
    </source>
</evidence>
<reference evidence="2 3" key="1">
    <citation type="submission" date="2015-12" db="EMBL/GenBank/DDBJ databases">
        <title>Intraspecies pangenome expansion in the marine bacterium Alteromonas.</title>
        <authorList>
            <person name="Lopez-Perez M."/>
            <person name="Rodriguez-Valera F."/>
        </authorList>
    </citation>
    <scope>NUCLEOTIDE SEQUENCE [LARGE SCALE GENOMIC DNA]</scope>
    <source>
        <strain evidence="2 3">UM8</strain>
    </source>
</reference>
<accession>A0AAC9F7F2</accession>
<protein>
    <submittedName>
        <fullName evidence="2">Uncharacterized protein</fullName>
    </submittedName>
</protein>
<keyword evidence="1" id="KW-0472">Membrane</keyword>
<organism evidence="2 3">
    <name type="scientific">Alteromonas mediterranea</name>
    <dbReference type="NCBI Taxonomy" id="314275"/>
    <lineage>
        <taxon>Bacteria</taxon>
        <taxon>Pseudomonadati</taxon>
        <taxon>Pseudomonadota</taxon>
        <taxon>Gammaproteobacteria</taxon>
        <taxon>Alteromonadales</taxon>
        <taxon>Alteromonadaceae</taxon>
        <taxon>Alteromonas/Salinimonas group</taxon>
        <taxon>Alteromonas</taxon>
    </lineage>
</organism>
<evidence type="ECO:0000313" key="2">
    <source>
        <dbReference type="EMBL" id="AMJ79763.1"/>
    </source>
</evidence>